<dbReference type="Proteomes" id="UP000053881">
    <property type="component" value="Unassembled WGS sequence"/>
</dbReference>
<organism evidence="3 5">
    <name type="scientific">Lederbergia galactosidilytica</name>
    <dbReference type="NCBI Taxonomy" id="217031"/>
    <lineage>
        <taxon>Bacteria</taxon>
        <taxon>Bacillati</taxon>
        <taxon>Bacillota</taxon>
        <taxon>Bacilli</taxon>
        <taxon>Bacillales</taxon>
        <taxon>Bacillaceae</taxon>
        <taxon>Lederbergia</taxon>
    </lineage>
</organism>
<evidence type="ECO:0000313" key="4">
    <source>
        <dbReference type="EMBL" id="OAK74621.1"/>
    </source>
</evidence>
<protein>
    <recommendedName>
        <fullName evidence="2">Putative zinc-finger domain-containing protein</fullName>
    </recommendedName>
</protein>
<dbReference type="PATRIC" id="fig|217031.4.peg.595"/>
<dbReference type="Proteomes" id="UP000077881">
    <property type="component" value="Unassembled WGS sequence"/>
</dbReference>
<feature type="domain" description="Putative zinc-finger" evidence="2">
    <location>
        <begin position="5"/>
        <end position="38"/>
    </location>
</feature>
<keyword evidence="1" id="KW-0472">Membrane</keyword>
<dbReference type="OrthoDB" id="6194834at2"/>
<feature type="transmembrane region" description="Helical" evidence="1">
    <location>
        <begin position="74"/>
        <end position="93"/>
    </location>
</feature>
<dbReference type="InterPro" id="IPR027383">
    <property type="entry name" value="Znf_put"/>
</dbReference>
<reference evidence="3 5" key="2">
    <citation type="submission" date="2015-06" db="EMBL/GenBank/DDBJ databases">
        <title>Genome sequencing project of Bacillus galactosidilyticus PL133.</title>
        <authorList>
            <person name="Gaiero J."/>
            <person name="Nicol R."/>
            <person name="Habash M."/>
        </authorList>
    </citation>
    <scope>NUCLEOTIDE SEQUENCE [LARGE SCALE GENOMIC DNA]</scope>
    <source>
        <strain evidence="3 5">PL133</strain>
    </source>
</reference>
<feature type="transmembrane region" description="Helical" evidence="1">
    <location>
        <begin position="239"/>
        <end position="257"/>
    </location>
</feature>
<keyword evidence="1" id="KW-1133">Transmembrane helix</keyword>
<dbReference type="AlphaFoldDB" id="A0A0Q9YGP4"/>
<dbReference type="STRING" id="217031.ABB05_04040"/>
<evidence type="ECO:0000256" key="1">
    <source>
        <dbReference type="SAM" id="Phobius"/>
    </source>
</evidence>
<sequence>MKISCNMIRDLLPLYVENMASQDTRDIVEEHIASCENCKKRLEEMRTLEELPIDTDIAPLRNIQNTLRREKLQTIILSVMITLVFAVVTMAYLTTPAYISYNENAVSIIEQGDGTVLLNFSEEVSGFHVEQYPAADNSGYVYDITTWETIWHQKISKNNLENTVLNPNGETVASIYYYNTDGSENTLIYGDPITDGSVITLPRLVLSYYVLFAIGFLLICGIGLAIFRKNEKIRNGLEKIILLPISYLFAHLLIKGLNSTTYLARRDFYAILLVTISLYFALLAGRNILKKLSIKKPKTTLK</sequence>
<dbReference type="RefSeq" id="WP_057993968.1">
    <property type="nucleotide sequence ID" value="NZ_LDJR01000022.1"/>
</dbReference>
<dbReference type="EMBL" id="LDJR01000022">
    <property type="protein sequence ID" value="OAK74621.1"/>
    <property type="molecule type" value="Genomic_DNA"/>
</dbReference>
<name>A0A0Q9YGP4_9BACI</name>
<accession>A0A0Q9YGP4</accession>
<gene>
    <name evidence="4" type="ORF">ABB05_04040</name>
    <name evidence="3" type="ORF">ACA29_01700</name>
</gene>
<reference evidence="4 6" key="1">
    <citation type="submission" date="2015-05" db="EMBL/GenBank/DDBJ databases">
        <title>Comparison of genome.</title>
        <authorList>
            <person name="Zheng Z."/>
            <person name="Sun M."/>
        </authorList>
    </citation>
    <scope>NUCLEOTIDE SEQUENCE [LARGE SCALE GENOMIC DNA]</scope>
    <source>
        <strain evidence="4 6">G25-74</strain>
    </source>
</reference>
<evidence type="ECO:0000313" key="3">
    <source>
        <dbReference type="EMBL" id="KRG16994.1"/>
    </source>
</evidence>
<dbReference type="Pfam" id="PF13490">
    <property type="entry name" value="zf-HC2"/>
    <property type="match status" value="1"/>
</dbReference>
<evidence type="ECO:0000259" key="2">
    <source>
        <dbReference type="Pfam" id="PF13490"/>
    </source>
</evidence>
<proteinExistence type="predicted"/>
<dbReference type="EMBL" id="LGPB01000017">
    <property type="protein sequence ID" value="KRG16994.1"/>
    <property type="molecule type" value="Genomic_DNA"/>
</dbReference>
<feature type="transmembrane region" description="Helical" evidence="1">
    <location>
        <begin position="206"/>
        <end position="227"/>
    </location>
</feature>
<keyword evidence="6" id="KW-1185">Reference proteome</keyword>
<keyword evidence="1" id="KW-0812">Transmembrane</keyword>
<feature type="transmembrane region" description="Helical" evidence="1">
    <location>
        <begin position="269"/>
        <end position="289"/>
    </location>
</feature>
<evidence type="ECO:0000313" key="5">
    <source>
        <dbReference type="Proteomes" id="UP000053881"/>
    </source>
</evidence>
<evidence type="ECO:0000313" key="6">
    <source>
        <dbReference type="Proteomes" id="UP000077881"/>
    </source>
</evidence>
<comment type="caution">
    <text evidence="3">The sequence shown here is derived from an EMBL/GenBank/DDBJ whole genome shotgun (WGS) entry which is preliminary data.</text>
</comment>